<name>A0A0G2AI64_9BACT</name>
<evidence type="ECO:0000313" key="2">
    <source>
        <dbReference type="Proteomes" id="UP000034711"/>
    </source>
</evidence>
<sequence>MRRFLAVVMLSSLLVNCKRGPTIPENQRVLMGDARKALQQVAVKSPTARALLAFYDANAVAAKWEAHGVRVVHTPKQGKYFFVAVDPVLRELAKNGEVYAEFRCHPFPTLLLTNFASPEITKGFLLAHELQHVMDCLENGEPESQPLDPNWLIGEMRAYWVAAQVLNEWSGGAWENIAKASREQREVRALDRGLHPEAAVFGVSKEDLIACENLFHVHDPVSLGALAAQLNVDTLLTNIDVQMERYGLPEEEPPGRLGRGFACLLSDCNVVFR</sequence>
<reference evidence="1 2" key="1">
    <citation type="journal article" date="2015" name="Nature">
        <title>rRNA introns, odd ribosomes, and small enigmatic genomes across a large radiation of phyla.</title>
        <authorList>
            <person name="Brown C.T."/>
            <person name="Hug L.A."/>
            <person name="Thomas B.C."/>
            <person name="Sharon I."/>
            <person name="Castelle C.J."/>
            <person name="Singh A."/>
            <person name="Wilkins M.J."/>
            <person name="Williams K.H."/>
            <person name="Banfield J.F."/>
        </authorList>
    </citation>
    <scope>NUCLEOTIDE SEQUENCE [LARGE SCALE GENOMIC DNA]</scope>
</reference>
<evidence type="ECO:0000313" key="1">
    <source>
        <dbReference type="EMBL" id="KKW32249.1"/>
    </source>
</evidence>
<accession>A0A0G2AI64</accession>
<organism evidence="1 2">
    <name type="scientific">Candidatus Uhrbacteria bacterium GW2011_GWA2_53_10</name>
    <dbReference type="NCBI Taxonomy" id="1618980"/>
    <lineage>
        <taxon>Bacteria</taxon>
        <taxon>Candidatus Uhriibacteriota</taxon>
    </lineage>
</organism>
<gene>
    <name evidence="1" type="ORF">UY77_C0030G0004</name>
</gene>
<dbReference type="AlphaFoldDB" id="A0A0G2AI64"/>
<dbReference type="EMBL" id="LCRI01000030">
    <property type="protein sequence ID" value="KKW32249.1"/>
    <property type="molecule type" value="Genomic_DNA"/>
</dbReference>
<proteinExistence type="predicted"/>
<comment type="caution">
    <text evidence="1">The sequence shown here is derived from an EMBL/GenBank/DDBJ whole genome shotgun (WGS) entry which is preliminary data.</text>
</comment>
<protein>
    <submittedName>
        <fullName evidence="1">Uncharacterized protein</fullName>
    </submittedName>
</protein>
<dbReference type="Proteomes" id="UP000034711">
    <property type="component" value="Unassembled WGS sequence"/>
</dbReference>